<sequence>MVSNQSSNDASYNHPIFLQPLKVQLFTDGGSRGNDKGEGKGQGAGAWMIFDEKGNLVEKGAKFFGEVTNNEAEYLALIEGLKLVLRYKPSKVCCFSDSLLLVNQMQGNFKIKKDQLKKMAKEAKKVAAYFRFIEYRHVPRSHPSIRMVDRMLNKILDQTLNG</sequence>
<dbReference type="AlphaFoldDB" id="A0A2M7ANA5"/>
<accession>A0A2M7ANA5</accession>
<organism evidence="2 3">
    <name type="scientific">candidate division WWE3 bacterium CG06_land_8_20_14_3_00_42_16</name>
    <dbReference type="NCBI Taxonomy" id="1975083"/>
    <lineage>
        <taxon>Bacteria</taxon>
        <taxon>Katanobacteria</taxon>
    </lineage>
</organism>
<dbReference type="EMBL" id="PEWD01000050">
    <property type="protein sequence ID" value="PIU68844.1"/>
    <property type="molecule type" value="Genomic_DNA"/>
</dbReference>
<dbReference type="PANTHER" id="PTHR48475:SF1">
    <property type="entry name" value="RNASE H TYPE-1 DOMAIN-CONTAINING PROTEIN"/>
    <property type="match status" value="1"/>
</dbReference>
<comment type="caution">
    <text evidence="2">The sequence shown here is derived from an EMBL/GenBank/DDBJ whole genome shotgun (WGS) entry which is preliminary data.</text>
</comment>
<dbReference type="GO" id="GO:0003676">
    <property type="term" value="F:nucleic acid binding"/>
    <property type="evidence" value="ECO:0007669"/>
    <property type="project" value="InterPro"/>
</dbReference>
<dbReference type="CDD" id="cd09279">
    <property type="entry name" value="RNase_HI_like"/>
    <property type="match status" value="1"/>
</dbReference>
<dbReference type="SUPFAM" id="SSF53098">
    <property type="entry name" value="Ribonuclease H-like"/>
    <property type="match status" value="1"/>
</dbReference>
<name>A0A2M7ANA5_UNCKA</name>
<dbReference type="Proteomes" id="UP000229916">
    <property type="component" value="Unassembled WGS sequence"/>
</dbReference>
<evidence type="ECO:0000259" key="1">
    <source>
        <dbReference type="PROSITE" id="PS50879"/>
    </source>
</evidence>
<dbReference type="GO" id="GO:0004523">
    <property type="term" value="F:RNA-DNA hybrid ribonuclease activity"/>
    <property type="evidence" value="ECO:0007669"/>
    <property type="project" value="InterPro"/>
</dbReference>
<dbReference type="InterPro" id="IPR036397">
    <property type="entry name" value="RNaseH_sf"/>
</dbReference>
<proteinExistence type="predicted"/>
<dbReference type="PROSITE" id="PS50879">
    <property type="entry name" value="RNASE_H_1"/>
    <property type="match status" value="1"/>
</dbReference>
<protein>
    <recommendedName>
        <fullName evidence="1">RNase H type-1 domain-containing protein</fullName>
    </recommendedName>
</protein>
<dbReference type="PANTHER" id="PTHR48475">
    <property type="entry name" value="RIBONUCLEASE H"/>
    <property type="match status" value="1"/>
</dbReference>
<reference evidence="3" key="1">
    <citation type="submission" date="2017-09" db="EMBL/GenBank/DDBJ databases">
        <title>Depth-based differentiation of microbial function through sediment-hosted aquifers and enrichment of novel symbionts in the deep terrestrial subsurface.</title>
        <authorList>
            <person name="Probst A.J."/>
            <person name="Ladd B."/>
            <person name="Jarett J.K."/>
            <person name="Geller-Mcgrath D.E."/>
            <person name="Sieber C.M.K."/>
            <person name="Emerson J.B."/>
            <person name="Anantharaman K."/>
            <person name="Thomas B.C."/>
            <person name="Malmstrom R."/>
            <person name="Stieglmeier M."/>
            <person name="Klingl A."/>
            <person name="Woyke T."/>
            <person name="Ryan C.M."/>
            <person name="Banfield J.F."/>
        </authorList>
    </citation>
    <scope>NUCLEOTIDE SEQUENCE [LARGE SCALE GENOMIC DNA]</scope>
</reference>
<evidence type="ECO:0000313" key="2">
    <source>
        <dbReference type="EMBL" id="PIU68844.1"/>
    </source>
</evidence>
<gene>
    <name evidence="2" type="ORF">COS81_02390</name>
</gene>
<dbReference type="InterPro" id="IPR012337">
    <property type="entry name" value="RNaseH-like_sf"/>
</dbReference>
<dbReference type="Pfam" id="PF13456">
    <property type="entry name" value="RVT_3"/>
    <property type="match status" value="1"/>
</dbReference>
<dbReference type="InterPro" id="IPR002156">
    <property type="entry name" value="RNaseH_domain"/>
</dbReference>
<feature type="domain" description="RNase H type-1" evidence="1">
    <location>
        <begin position="19"/>
        <end position="157"/>
    </location>
</feature>
<dbReference type="Gene3D" id="3.30.420.10">
    <property type="entry name" value="Ribonuclease H-like superfamily/Ribonuclease H"/>
    <property type="match status" value="1"/>
</dbReference>
<evidence type="ECO:0000313" key="3">
    <source>
        <dbReference type="Proteomes" id="UP000229916"/>
    </source>
</evidence>